<protein>
    <submittedName>
        <fullName evidence="1">Uncharacterized protein</fullName>
    </submittedName>
</protein>
<name>A0AAD6DSD4_9EURO</name>
<sequence length="664" mass="72815">MIWASDQDTYSWSAHEALLGKTLKSNSQVALQTDSALLKELSVKAVNKGLNQQCYRGTECVDLSNPQVNCEAGYTLVGYDKSKCRKSADYYGMPICCATSSKPSSCTWRGSGGDCDGQCHENEVTLFTSSTGGGDYDGFKSQSGTKKCSRGKKAFCCTDDQFDDLTADCYWTGCNGKCASGETSVATASNLYDKCTIFHHSMHYCCKTSPAPLTDCHWVGKGDCADNRCSSSEVTLATNGQGDSFSSCNWWRKKALCCTPGTSAAAGCQDVDPCDLDSTLCTDYNDEYGTSLSKRDLLPGWADLEGDLEYDGLYNGTYLDLIERELMFDDDEEETHTLEKRAAPRREMPVRFMLKGIEKVVTMLSMSYPSNGELFKGKRGKEVLQKAMVLASQSCGSCAISAIDPSSASKCDTEHIVDLQYIPQLFTTALSGVLPTGKKMASSIINQADFLKYARDAVSDLAKAGKISSGDSSIMNDRLFNAIGSTTNRLGLIRTATNVNLYKGRVFDFLDDSNFEFTGSIKSVIELKKWQKILNTAVKYGTSEDQLLDPIRMTIAVWVYLNNAQVLARLNQVRQNIYTETKNVATYVPGMTSLPSIMKEFDKAYFEHAAAESLKWTEARIAAVSSAYTNTLIVPGNSEIVKSTLNLLYNNLNEIKTPDLDSLD</sequence>
<evidence type="ECO:0000313" key="1">
    <source>
        <dbReference type="EMBL" id="KAJ5592283.1"/>
    </source>
</evidence>
<comment type="caution">
    <text evidence="1">The sequence shown here is derived from an EMBL/GenBank/DDBJ whole genome shotgun (WGS) entry which is preliminary data.</text>
</comment>
<evidence type="ECO:0000313" key="2">
    <source>
        <dbReference type="Proteomes" id="UP001213799"/>
    </source>
</evidence>
<organism evidence="1 2">
    <name type="scientific">Penicillium hordei</name>
    <dbReference type="NCBI Taxonomy" id="40994"/>
    <lineage>
        <taxon>Eukaryota</taxon>
        <taxon>Fungi</taxon>
        <taxon>Dikarya</taxon>
        <taxon>Ascomycota</taxon>
        <taxon>Pezizomycotina</taxon>
        <taxon>Eurotiomycetes</taxon>
        <taxon>Eurotiomycetidae</taxon>
        <taxon>Eurotiales</taxon>
        <taxon>Aspergillaceae</taxon>
        <taxon>Penicillium</taxon>
    </lineage>
</organism>
<dbReference type="GeneID" id="81590483"/>
<dbReference type="RefSeq" id="XP_056748909.1">
    <property type="nucleotide sequence ID" value="XM_056900241.1"/>
</dbReference>
<reference evidence="1" key="2">
    <citation type="submission" date="2023-01" db="EMBL/GenBank/DDBJ databases">
        <authorList>
            <person name="Petersen C."/>
        </authorList>
    </citation>
    <scope>NUCLEOTIDE SEQUENCE</scope>
    <source>
        <strain evidence="1">IBT 12815</strain>
    </source>
</reference>
<reference evidence="1" key="1">
    <citation type="journal article" date="2023" name="IMA Fungus">
        <title>Comparative genomic study of the Penicillium genus elucidates a diverse pangenome and 15 lateral gene transfer events.</title>
        <authorList>
            <person name="Petersen C."/>
            <person name="Sorensen T."/>
            <person name="Nielsen M.R."/>
            <person name="Sondergaard T.E."/>
            <person name="Sorensen J.L."/>
            <person name="Fitzpatrick D.A."/>
            <person name="Frisvad J.C."/>
            <person name="Nielsen K.L."/>
        </authorList>
    </citation>
    <scope>NUCLEOTIDE SEQUENCE</scope>
    <source>
        <strain evidence="1">IBT 12815</strain>
    </source>
</reference>
<proteinExistence type="predicted"/>
<dbReference type="Proteomes" id="UP001213799">
    <property type="component" value="Unassembled WGS sequence"/>
</dbReference>
<dbReference type="AlphaFoldDB" id="A0AAD6DSD4"/>
<dbReference type="EMBL" id="JAQJAE010000005">
    <property type="protein sequence ID" value="KAJ5592283.1"/>
    <property type="molecule type" value="Genomic_DNA"/>
</dbReference>
<keyword evidence="2" id="KW-1185">Reference proteome</keyword>
<accession>A0AAD6DSD4</accession>
<gene>
    <name evidence="1" type="ORF">N7537_009187</name>
</gene>